<sequence>MAAAQAHTLSVGDRLSRDEPPVGRFTSDNASGWRQRKGVTTIGTLTAGGAHPGARKAGTGRAASPPDEHAGETSAPAHLKTSTGHGRVGVMPNTASDQA</sequence>
<protein>
    <submittedName>
        <fullName evidence="2">Uncharacterized protein</fullName>
    </submittedName>
</protein>
<dbReference type="AlphaFoldDB" id="A0A918KN67"/>
<accession>A0A918KN67</accession>
<evidence type="ECO:0000313" key="2">
    <source>
        <dbReference type="EMBL" id="GGX69463.1"/>
    </source>
</evidence>
<reference evidence="2" key="2">
    <citation type="submission" date="2020-09" db="EMBL/GenBank/DDBJ databases">
        <authorList>
            <person name="Sun Q."/>
            <person name="Ohkuma M."/>
        </authorList>
    </citation>
    <scope>NUCLEOTIDE SEQUENCE</scope>
    <source>
        <strain evidence="2">JCM 4956</strain>
    </source>
</reference>
<dbReference type="EMBL" id="BMWD01000014">
    <property type="protein sequence ID" value="GGX69463.1"/>
    <property type="molecule type" value="Genomic_DNA"/>
</dbReference>
<organism evidence="2 3">
    <name type="scientific">Streptomyces fructofermentans</name>
    <dbReference type="NCBI Taxonomy" id="152141"/>
    <lineage>
        <taxon>Bacteria</taxon>
        <taxon>Bacillati</taxon>
        <taxon>Actinomycetota</taxon>
        <taxon>Actinomycetes</taxon>
        <taxon>Kitasatosporales</taxon>
        <taxon>Streptomycetaceae</taxon>
        <taxon>Streptomyces</taxon>
    </lineage>
</organism>
<reference evidence="2" key="1">
    <citation type="journal article" date="2014" name="Int. J. Syst. Evol. Microbiol.">
        <title>Complete genome sequence of Corynebacterium casei LMG S-19264T (=DSM 44701T), isolated from a smear-ripened cheese.</title>
        <authorList>
            <consortium name="US DOE Joint Genome Institute (JGI-PGF)"/>
            <person name="Walter F."/>
            <person name="Albersmeier A."/>
            <person name="Kalinowski J."/>
            <person name="Ruckert C."/>
        </authorList>
    </citation>
    <scope>NUCLEOTIDE SEQUENCE</scope>
    <source>
        <strain evidence="2">JCM 4956</strain>
    </source>
</reference>
<gene>
    <name evidence="2" type="ORF">GCM10010515_41370</name>
</gene>
<proteinExistence type="predicted"/>
<evidence type="ECO:0000256" key="1">
    <source>
        <dbReference type="SAM" id="MobiDB-lite"/>
    </source>
</evidence>
<comment type="caution">
    <text evidence="2">The sequence shown here is derived from an EMBL/GenBank/DDBJ whole genome shotgun (WGS) entry which is preliminary data.</text>
</comment>
<evidence type="ECO:0000313" key="3">
    <source>
        <dbReference type="Proteomes" id="UP000645555"/>
    </source>
</evidence>
<feature type="region of interest" description="Disordered" evidence="1">
    <location>
        <begin position="1"/>
        <end position="99"/>
    </location>
</feature>
<dbReference type="Proteomes" id="UP000645555">
    <property type="component" value="Unassembled WGS sequence"/>
</dbReference>
<name>A0A918KN67_9ACTN</name>
<keyword evidence="3" id="KW-1185">Reference proteome</keyword>